<dbReference type="NCBIfam" id="TIGR00738">
    <property type="entry name" value="rrf2_super"/>
    <property type="match status" value="1"/>
</dbReference>
<organism evidence="2">
    <name type="scientific">candidate division WOR-3 bacterium</name>
    <dbReference type="NCBI Taxonomy" id="2052148"/>
    <lineage>
        <taxon>Bacteria</taxon>
        <taxon>Bacteria division WOR-3</taxon>
    </lineage>
</organism>
<reference evidence="2" key="1">
    <citation type="journal article" date="2020" name="mSystems">
        <title>Genome- and Community-Level Interaction Insights into Carbon Utilization and Element Cycling Functions of Hydrothermarchaeota in Hydrothermal Sediment.</title>
        <authorList>
            <person name="Zhou Z."/>
            <person name="Liu Y."/>
            <person name="Xu W."/>
            <person name="Pan J."/>
            <person name="Luo Z.H."/>
            <person name="Li M."/>
        </authorList>
    </citation>
    <scope>NUCLEOTIDE SEQUENCE [LARGE SCALE GENOMIC DNA]</scope>
    <source>
        <strain evidence="2">SpSt-906</strain>
    </source>
</reference>
<dbReference type="PANTHER" id="PTHR33221">
    <property type="entry name" value="WINGED HELIX-TURN-HELIX TRANSCRIPTIONAL REGULATOR, RRF2 FAMILY"/>
    <property type="match status" value="1"/>
</dbReference>
<dbReference type="PROSITE" id="PS01332">
    <property type="entry name" value="HTH_RRF2_1"/>
    <property type="match status" value="1"/>
</dbReference>
<dbReference type="PROSITE" id="PS51197">
    <property type="entry name" value="HTH_RRF2_2"/>
    <property type="match status" value="1"/>
</dbReference>
<dbReference type="PANTHER" id="PTHR33221:SF5">
    <property type="entry name" value="HTH-TYPE TRANSCRIPTIONAL REGULATOR ISCR"/>
    <property type="match status" value="1"/>
</dbReference>
<comment type="caution">
    <text evidence="2">The sequence shown here is derived from an EMBL/GenBank/DDBJ whole genome shotgun (WGS) entry which is preliminary data.</text>
</comment>
<dbReference type="Gene3D" id="1.10.10.10">
    <property type="entry name" value="Winged helix-like DNA-binding domain superfamily/Winged helix DNA-binding domain"/>
    <property type="match status" value="1"/>
</dbReference>
<evidence type="ECO:0000313" key="2">
    <source>
        <dbReference type="EMBL" id="HGE99354.1"/>
    </source>
</evidence>
<dbReference type="InterPro" id="IPR000944">
    <property type="entry name" value="Tscrpt_reg_Rrf2"/>
</dbReference>
<dbReference type="GO" id="GO:0003677">
    <property type="term" value="F:DNA binding"/>
    <property type="evidence" value="ECO:0007669"/>
    <property type="project" value="UniProtKB-KW"/>
</dbReference>
<dbReference type="SUPFAM" id="SSF46785">
    <property type="entry name" value="Winged helix' DNA-binding domain"/>
    <property type="match status" value="1"/>
</dbReference>
<evidence type="ECO:0000256" key="1">
    <source>
        <dbReference type="ARBA" id="ARBA00023125"/>
    </source>
</evidence>
<dbReference type="GO" id="GO:0005829">
    <property type="term" value="C:cytosol"/>
    <property type="evidence" value="ECO:0007669"/>
    <property type="project" value="TreeGrafter"/>
</dbReference>
<dbReference type="InterPro" id="IPR036390">
    <property type="entry name" value="WH_DNA-bd_sf"/>
</dbReference>
<dbReference type="InterPro" id="IPR036388">
    <property type="entry name" value="WH-like_DNA-bd_sf"/>
</dbReference>
<name>A0A7C3YSX8_UNCW3</name>
<gene>
    <name evidence="2" type="ORF">ENX07_04710</name>
</gene>
<protein>
    <submittedName>
        <fullName evidence="2">Rrf2 family transcriptional regulator</fullName>
    </submittedName>
</protein>
<sequence>MMKVPTTLRYGLRILVEMGKSYAQTPLPLKTIAQNQNLPVKYAEKIINLLLNAGLLISIRGKDGGYLLRLKPEKIKLIDVFEALTGKLYLVECVINPKICKRAAKCEARRLWQLLVKNWSELLTKITLRDLIAGGKNGIPREFGG</sequence>
<dbReference type="GO" id="GO:0003700">
    <property type="term" value="F:DNA-binding transcription factor activity"/>
    <property type="evidence" value="ECO:0007669"/>
    <property type="project" value="TreeGrafter"/>
</dbReference>
<dbReference type="AlphaFoldDB" id="A0A7C3YSX8"/>
<dbReference type="Pfam" id="PF02082">
    <property type="entry name" value="Rrf2"/>
    <property type="match status" value="1"/>
</dbReference>
<dbReference type="EMBL" id="DTMQ01000032">
    <property type="protein sequence ID" value="HGE99354.1"/>
    <property type="molecule type" value="Genomic_DNA"/>
</dbReference>
<proteinExistence type="predicted"/>
<dbReference type="InterPro" id="IPR030489">
    <property type="entry name" value="TR_Rrf2-type_CS"/>
</dbReference>
<keyword evidence="1" id="KW-0238">DNA-binding</keyword>
<accession>A0A7C3YSX8</accession>